<dbReference type="Proteomes" id="UP000517694">
    <property type="component" value="Unassembled WGS sequence"/>
</dbReference>
<feature type="region of interest" description="Disordered" evidence="1">
    <location>
        <begin position="288"/>
        <end position="319"/>
    </location>
</feature>
<proteinExistence type="predicted"/>
<dbReference type="PROSITE" id="PS50231">
    <property type="entry name" value="RICIN_B_LECTIN"/>
    <property type="match status" value="1"/>
</dbReference>
<evidence type="ECO:0000313" key="4">
    <source>
        <dbReference type="Proteomes" id="UP000517694"/>
    </source>
</evidence>
<dbReference type="RefSeq" id="WP_185948091.1">
    <property type="nucleotide sequence ID" value="NZ_JACMHY010000012.1"/>
</dbReference>
<dbReference type="Gene3D" id="2.80.10.50">
    <property type="match status" value="1"/>
</dbReference>
<feature type="region of interest" description="Disordered" evidence="1">
    <location>
        <begin position="539"/>
        <end position="580"/>
    </location>
</feature>
<name>A0A7X1LT81_9ACTN</name>
<dbReference type="Pfam" id="PF00652">
    <property type="entry name" value="Ricin_B_lectin"/>
    <property type="match status" value="1"/>
</dbReference>
<dbReference type="SUPFAM" id="SSF50370">
    <property type="entry name" value="Ricin B-like lectins"/>
    <property type="match status" value="1"/>
</dbReference>
<evidence type="ECO:0000313" key="3">
    <source>
        <dbReference type="EMBL" id="MBC2868462.1"/>
    </source>
</evidence>
<comment type="caution">
    <text evidence="3">The sequence shown here is derived from an EMBL/GenBank/DDBJ whole genome shotgun (WGS) entry which is preliminary data.</text>
</comment>
<organism evidence="3 4">
    <name type="scientific">Streptomyces mexicanus</name>
    <dbReference type="NCBI Taxonomy" id="178566"/>
    <lineage>
        <taxon>Bacteria</taxon>
        <taxon>Bacillati</taxon>
        <taxon>Actinomycetota</taxon>
        <taxon>Actinomycetes</taxon>
        <taxon>Kitasatosporales</taxon>
        <taxon>Streptomycetaceae</taxon>
        <taxon>Streptomyces</taxon>
    </lineage>
</organism>
<dbReference type="InterPro" id="IPR035992">
    <property type="entry name" value="Ricin_B-like_lectins"/>
</dbReference>
<protein>
    <submittedName>
        <fullName evidence="3">Ricin-type beta-trefoil lectin domain protein</fullName>
    </submittedName>
</protein>
<reference evidence="3 4" key="1">
    <citation type="submission" date="2020-08" db="EMBL/GenBank/DDBJ databases">
        <title>Whole-Genome Sequence of French Clinical Streptomyces mexicanus Strain Q0842.</title>
        <authorList>
            <person name="Boxberger M."/>
            <person name="La Scola B."/>
        </authorList>
    </citation>
    <scope>NUCLEOTIDE SEQUENCE [LARGE SCALE GENOMIC DNA]</scope>
    <source>
        <strain evidence="3 4">Marseille-Q0842</strain>
    </source>
</reference>
<gene>
    <name evidence="3" type="ORF">H1R13_26895</name>
</gene>
<dbReference type="InterPro" id="IPR000772">
    <property type="entry name" value="Ricin_B_lectin"/>
</dbReference>
<dbReference type="EMBL" id="JACMHY010000012">
    <property type="protein sequence ID" value="MBC2868462.1"/>
    <property type="molecule type" value="Genomic_DNA"/>
</dbReference>
<feature type="domain" description="Ricin B lectin" evidence="2">
    <location>
        <begin position="414"/>
        <end position="544"/>
    </location>
</feature>
<feature type="compositionally biased region" description="Low complexity" evidence="1">
    <location>
        <begin position="398"/>
        <end position="408"/>
    </location>
</feature>
<feature type="region of interest" description="Disordered" evidence="1">
    <location>
        <begin position="375"/>
        <end position="417"/>
    </location>
</feature>
<evidence type="ECO:0000256" key="1">
    <source>
        <dbReference type="SAM" id="MobiDB-lite"/>
    </source>
</evidence>
<dbReference type="AlphaFoldDB" id="A0A7X1LT81"/>
<dbReference type="GO" id="GO:0030246">
    <property type="term" value="F:carbohydrate binding"/>
    <property type="evidence" value="ECO:0007669"/>
    <property type="project" value="UniProtKB-KW"/>
</dbReference>
<evidence type="ECO:0000259" key="2">
    <source>
        <dbReference type="SMART" id="SM00458"/>
    </source>
</evidence>
<sequence>MAPRRYAPKESTPCPPPPPRPSVPPPGAAPEESDESLAARLGGTTDAEAARCAARLITRHWHPVHTYATICLASTAEISSLVTTAAFHQVLDRLALGEPGVALRPRLLVAVRDTVRQWASDEQIAADLPELRKPAGGRGLRTAALPAPDHRRLARRAFAQLSPVARCLLWHTEVEAEPPAVPAGLLGMDLDTALLALEQARERFREGCVRAHRDLAPSDDCRFHNRLLDLVTRRGGPLPPDIRRHLAACRYCRDAAGQLRSAEREVGTLLAEAVLGWGARRYLDSRPGRARRATGTAGPALRRRRAARHGGRRSAPGLGPLSRIPYSRVLFCRFPFSRVPPPGRPEQAARTAAGLVLAGLLATLLGVALWPSGGGDTAPAASPGASGTPATVPGAGRPSTPAPARSGTPAPPPGPGLARLRNVATGLCLDIRGEPGPGADARLAACSAAPTQQWTLEADGLLRSSADPGLCLDSHADAGVVVLGTCAGGGTRRGPDVRYDLTVRGELLPRWDERLALTFTTAAPDAAVVTKVRDRSTAQQWATDAASPAPLSIAGAGTRPGRPPAQPETHRPSGPPETLT</sequence>
<accession>A0A7X1LT81</accession>
<feature type="compositionally biased region" description="Pro residues" evidence="1">
    <location>
        <begin position="13"/>
        <end position="28"/>
    </location>
</feature>
<dbReference type="SMART" id="SM00458">
    <property type="entry name" value="RICIN"/>
    <property type="match status" value="1"/>
</dbReference>
<keyword evidence="4" id="KW-1185">Reference proteome</keyword>
<feature type="compositionally biased region" description="Low complexity" evidence="1">
    <location>
        <begin position="375"/>
        <end position="391"/>
    </location>
</feature>
<feature type="region of interest" description="Disordered" evidence="1">
    <location>
        <begin position="1"/>
        <end position="35"/>
    </location>
</feature>
<keyword evidence="3" id="KW-0430">Lectin</keyword>
<feature type="compositionally biased region" description="Basic residues" evidence="1">
    <location>
        <begin position="301"/>
        <end position="312"/>
    </location>
</feature>